<dbReference type="Gene3D" id="1.25.40.10">
    <property type="entry name" value="Tetratricopeptide repeat domain"/>
    <property type="match status" value="2"/>
</dbReference>
<comment type="caution">
    <text evidence="3">The sequence shown here is derived from an EMBL/GenBank/DDBJ whole genome shotgun (WGS) entry which is preliminary data.</text>
</comment>
<dbReference type="SMART" id="SM00671">
    <property type="entry name" value="SEL1"/>
    <property type="match status" value="6"/>
</dbReference>
<dbReference type="InterPro" id="IPR006597">
    <property type="entry name" value="Sel1-like"/>
</dbReference>
<dbReference type="RefSeq" id="WP_161352626.1">
    <property type="nucleotide sequence ID" value="NZ_WTUX01000019.1"/>
</dbReference>
<evidence type="ECO:0000313" key="3">
    <source>
        <dbReference type="EMBL" id="MZR14510.1"/>
    </source>
</evidence>
<keyword evidence="2" id="KW-0732">Signal</keyword>
<dbReference type="InterPro" id="IPR050767">
    <property type="entry name" value="Sel1_AlgK"/>
</dbReference>
<evidence type="ECO:0000256" key="2">
    <source>
        <dbReference type="SAM" id="SignalP"/>
    </source>
</evidence>
<dbReference type="InterPro" id="IPR011990">
    <property type="entry name" value="TPR-like_helical_dom_sf"/>
</dbReference>
<evidence type="ECO:0008006" key="5">
    <source>
        <dbReference type="Google" id="ProtNLM"/>
    </source>
</evidence>
<evidence type="ECO:0000313" key="4">
    <source>
        <dbReference type="Proteomes" id="UP000467322"/>
    </source>
</evidence>
<dbReference type="Pfam" id="PF08238">
    <property type="entry name" value="Sel1"/>
    <property type="match status" value="6"/>
</dbReference>
<feature type="chain" id="PRO_5032804283" description="Sel1 repeat family protein" evidence="2">
    <location>
        <begin position="25"/>
        <end position="910"/>
    </location>
</feature>
<feature type="region of interest" description="Disordered" evidence="1">
    <location>
        <begin position="888"/>
        <end position="910"/>
    </location>
</feature>
<evidence type="ECO:0000256" key="1">
    <source>
        <dbReference type="SAM" id="MobiDB-lite"/>
    </source>
</evidence>
<gene>
    <name evidence="3" type="ORF">GQE99_15935</name>
</gene>
<name>A0A845M2D1_9RHOB</name>
<dbReference type="SUPFAM" id="SSF81901">
    <property type="entry name" value="HCP-like"/>
    <property type="match status" value="3"/>
</dbReference>
<feature type="signal peptide" evidence="2">
    <location>
        <begin position="1"/>
        <end position="24"/>
    </location>
</feature>
<dbReference type="PANTHER" id="PTHR11102:SF160">
    <property type="entry name" value="ERAD-ASSOCIATED E3 UBIQUITIN-PROTEIN LIGASE COMPONENT HRD3"/>
    <property type="match status" value="1"/>
</dbReference>
<dbReference type="AlphaFoldDB" id="A0A845M2D1"/>
<proteinExistence type="predicted"/>
<keyword evidence="4" id="KW-1185">Reference proteome</keyword>
<protein>
    <recommendedName>
        <fullName evidence="5">Sel1 repeat family protein</fullName>
    </recommendedName>
</protein>
<dbReference type="PANTHER" id="PTHR11102">
    <property type="entry name" value="SEL-1-LIKE PROTEIN"/>
    <property type="match status" value="1"/>
</dbReference>
<reference evidence="3 4" key="1">
    <citation type="submission" date="2019-12" db="EMBL/GenBank/DDBJ databases">
        <title>Maritimibacter sp. nov. sp. isolated from sea sand.</title>
        <authorList>
            <person name="Kim J."/>
            <person name="Jeong S.E."/>
            <person name="Jung H.S."/>
            <person name="Jeon C.O."/>
        </authorList>
    </citation>
    <scope>NUCLEOTIDE SEQUENCE [LARGE SCALE GENOMIC DNA]</scope>
    <source>
        <strain evidence="3 4">DP07</strain>
    </source>
</reference>
<dbReference type="Proteomes" id="UP000467322">
    <property type="component" value="Unassembled WGS sequence"/>
</dbReference>
<dbReference type="EMBL" id="WTUX01000019">
    <property type="protein sequence ID" value="MZR14510.1"/>
    <property type="molecule type" value="Genomic_DNA"/>
</dbReference>
<organism evidence="3 4">
    <name type="scientific">Maritimibacter harenae</name>
    <dbReference type="NCBI Taxonomy" id="2606218"/>
    <lineage>
        <taxon>Bacteria</taxon>
        <taxon>Pseudomonadati</taxon>
        <taxon>Pseudomonadota</taxon>
        <taxon>Alphaproteobacteria</taxon>
        <taxon>Rhodobacterales</taxon>
        <taxon>Roseobacteraceae</taxon>
        <taxon>Maritimibacter</taxon>
    </lineage>
</organism>
<accession>A0A845M2D1</accession>
<sequence>MIAPRLTAPIAACLAFTAGAPALAGPIDVTFTPPEMTAQDLCKPRPPGHEVRARWQDWKGDTLGERSDALVRRDMRLLRGMDAEAWFDTIERAQELLAERSDSYGEADRLRDRLSLLTEAGRTDQIREEGVGQALVDAAPMGSGSVKTTAAALLSEGRAGVEKDEDAALSLLRSAAYEGNPNAIIELAAMSAAGVDVPDWTIEPDVAVTMAFGAKIGDADPLVCDRINQIASSYASGEVVETDHELAERWYRFSASLGDYNAAWEVAQYHMRAEVIDKDNDVLMDHLRQAAAGHLPYAITELAQVLQRGALADRDIARAKDLYEEAAGYGDMTAYTRLASIAREESDGSAEDLARRIARLGEIIEQPDPPAWAFARLSDAVLERDGRWAGEARAQALTKRALEIDPQQSLARLQKARMDLRYVDTPEAVAALTSSLRAMVRENGHTEFMQGLQNIYHCRAPQAPEPDKAQIWYEAEAFSGDMTITSEALAAEGGGAPTDTLVVTAQLQSQALSERSRSLANLLEQLGEGAEDGLSDLIAMSAENGEPVNAARGRAAMRQGDRGAARRWLERAVEAGEEGARVDLAKFYADPETRDVERDQILRLATEAAHTGNGAAIELLLEVDPAMDASTAWETFGPDIERNGDARALIFALPHLDDPERIDDYVARIGAVIPCDGGDAVRMVNAMTALDRPEAARHWLDVARVTAAGVDWEMVAVGDALLEHADLYDGAEEAARELYREAAALDYPLAYRKLLSMRKDGQADIPVSEATELWTAYLGQATIEDIPSALRLLSFAEPELKAEVEERVDVRGLYTTAAEKGNPTAQLELAKIILDEQGQDGAERYAELLTASAEQGQDEAMMLLSEAYAYGIGVETDTEQSRQWLERAAEAGNTTARSRVDLLTNERTTE</sequence>